<dbReference type="OrthoDB" id="6108017at2759"/>
<dbReference type="PANTHER" id="PTHR13140:SF845">
    <property type="entry name" value="MYOSIN-LIKE PROTEIN"/>
    <property type="match status" value="1"/>
</dbReference>
<name>A0A1V9ZEH2_9STRA</name>
<dbReference type="Proteomes" id="UP000243217">
    <property type="component" value="Unassembled WGS sequence"/>
</dbReference>
<dbReference type="GO" id="GO:0051015">
    <property type="term" value="F:actin filament binding"/>
    <property type="evidence" value="ECO:0007669"/>
    <property type="project" value="TreeGrafter"/>
</dbReference>
<evidence type="ECO:0000256" key="6">
    <source>
        <dbReference type="PROSITE-ProRule" id="PRU00782"/>
    </source>
</evidence>
<organism evidence="8 9">
    <name type="scientific">Thraustotheca clavata</name>
    <dbReference type="NCBI Taxonomy" id="74557"/>
    <lineage>
        <taxon>Eukaryota</taxon>
        <taxon>Sar</taxon>
        <taxon>Stramenopiles</taxon>
        <taxon>Oomycota</taxon>
        <taxon>Saprolegniomycetes</taxon>
        <taxon>Saprolegniales</taxon>
        <taxon>Achlyaceae</taxon>
        <taxon>Thraustotheca</taxon>
    </lineage>
</organism>
<evidence type="ECO:0000256" key="2">
    <source>
        <dbReference type="ARBA" id="ARBA00022840"/>
    </source>
</evidence>
<keyword evidence="1 6" id="KW-0547">Nucleotide-binding</keyword>
<evidence type="ECO:0000256" key="4">
    <source>
        <dbReference type="ARBA" id="ARBA00023175"/>
    </source>
</evidence>
<evidence type="ECO:0000256" key="3">
    <source>
        <dbReference type="ARBA" id="ARBA00023123"/>
    </source>
</evidence>
<evidence type="ECO:0000313" key="9">
    <source>
        <dbReference type="Proteomes" id="UP000243217"/>
    </source>
</evidence>
<dbReference type="InterPro" id="IPR001609">
    <property type="entry name" value="Myosin_head_motor_dom-like"/>
</dbReference>
<dbReference type="GO" id="GO:0000146">
    <property type="term" value="F:microfilament motor activity"/>
    <property type="evidence" value="ECO:0007669"/>
    <property type="project" value="TreeGrafter"/>
</dbReference>
<dbReference type="STRING" id="74557.A0A1V9ZEH2"/>
<comment type="caution">
    <text evidence="6">Lacks conserved residue(s) required for the propagation of feature annotation.</text>
</comment>
<dbReference type="SUPFAM" id="SSF52540">
    <property type="entry name" value="P-loop containing nucleoside triphosphate hydrolases"/>
    <property type="match status" value="1"/>
</dbReference>
<dbReference type="Gene3D" id="3.40.850.10">
    <property type="entry name" value="Kinesin motor domain"/>
    <property type="match status" value="1"/>
</dbReference>
<feature type="non-terminal residue" evidence="8">
    <location>
        <position position="479"/>
    </location>
</feature>
<dbReference type="GO" id="GO:0016459">
    <property type="term" value="C:myosin complex"/>
    <property type="evidence" value="ECO:0007669"/>
    <property type="project" value="UniProtKB-KW"/>
</dbReference>
<dbReference type="InterPro" id="IPR036961">
    <property type="entry name" value="Kinesin_motor_dom_sf"/>
</dbReference>
<dbReference type="PANTHER" id="PTHR13140">
    <property type="entry name" value="MYOSIN"/>
    <property type="match status" value="1"/>
</dbReference>
<comment type="caution">
    <text evidence="8">The sequence shown here is derived from an EMBL/GenBank/DDBJ whole genome shotgun (WGS) entry which is preliminary data.</text>
</comment>
<keyword evidence="5 6" id="KW-0009">Actin-binding</keyword>
<dbReference type="EMBL" id="JNBS01001972">
    <property type="protein sequence ID" value="OQR96393.1"/>
    <property type="molecule type" value="Genomic_DNA"/>
</dbReference>
<dbReference type="Gene3D" id="1.20.58.530">
    <property type="match status" value="1"/>
</dbReference>
<dbReference type="GO" id="GO:0005524">
    <property type="term" value="F:ATP binding"/>
    <property type="evidence" value="ECO:0007669"/>
    <property type="project" value="UniProtKB-UniRule"/>
</dbReference>
<protein>
    <submittedName>
        <fullName evidence="8">Myosin</fullName>
    </submittedName>
</protein>
<dbReference type="PRINTS" id="PR00193">
    <property type="entry name" value="MYOSINHEAVY"/>
</dbReference>
<reference evidence="8 9" key="1">
    <citation type="journal article" date="2014" name="Genome Biol. Evol.">
        <title>The secreted proteins of Achlya hypogyna and Thraustotheca clavata identify the ancestral oomycete secretome and reveal gene acquisitions by horizontal gene transfer.</title>
        <authorList>
            <person name="Misner I."/>
            <person name="Blouin N."/>
            <person name="Leonard G."/>
            <person name="Richards T.A."/>
            <person name="Lane C.E."/>
        </authorList>
    </citation>
    <scope>NUCLEOTIDE SEQUENCE [LARGE SCALE GENOMIC DNA]</scope>
    <source>
        <strain evidence="8 9">ATCC 34112</strain>
    </source>
</reference>
<dbReference type="AlphaFoldDB" id="A0A1V9ZEH2"/>
<keyword evidence="2 6" id="KW-0067">ATP-binding</keyword>
<accession>A0A1V9ZEH2</accession>
<proteinExistence type="inferred from homology"/>
<evidence type="ECO:0000313" key="8">
    <source>
        <dbReference type="EMBL" id="OQR96393.1"/>
    </source>
</evidence>
<dbReference type="Pfam" id="PF00063">
    <property type="entry name" value="Myosin_head"/>
    <property type="match status" value="1"/>
</dbReference>
<dbReference type="InterPro" id="IPR027417">
    <property type="entry name" value="P-loop_NTPase"/>
</dbReference>
<feature type="binding site" evidence="6">
    <location>
        <begin position="154"/>
        <end position="161"/>
    </location>
    <ligand>
        <name>ATP</name>
        <dbReference type="ChEBI" id="CHEBI:30616"/>
    </ligand>
</feature>
<dbReference type="SMART" id="SM00242">
    <property type="entry name" value="MYSc"/>
    <property type="match status" value="1"/>
</dbReference>
<dbReference type="GO" id="GO:0007015">
    <property type="term" value="P:actin filament organization"/>
    <property type="evidence" value="ECO:0007669"/>
    <property type="project" value="TreeGrafter"/>
</dbReference>
<dbReference type="PROSITE" id="PS51456">
    <property type="entry name" value="MYOSIN_MOTOR"/>
    <property type="match status" value="1"/>
</dbReference>
<keyword evidence="3 6" id="KW-0518">Myosin</keyword>
<comment type="similarity">
    <text evidence="6">Belongs to the TRAFAC class myosin-kinesin ATPase superfamily. Myosin family.</text>
</comment>
<dbReference type="GO" id="GO:0016020">
    <property type="term" value="C:membrane"/>
    <property type="evidence" value="ECO:0007669"/>
    <property type="project" value="TreeGrafter"/>
</dbReference>
<feature type="domain" description="Myosin motor" evidence="7">
    <location>
        <begin position="56"/>
        <end position="479"/>
    </location>
</feature>
<keyword evidence="9" id="KW-1185">Reference proteome</keyword>
<keyword evidence="4 6" id="KW-0505">Motor protein</keyword>
<evidence type="ECO:0000256" key="5">
    <source>
        <dbReference type="ARBA" id="ARBA00023203"/>
    </source>
</evidence>
<dbReference type="GO" id="GO:0005737">
    <property type="term" value="C:cytoplasm"/>
    <property type="evidence" value="ECO:0007669"/>
    <property type="project" value="TreeGrafter"/>
</dbReference>
<dbReference type="Gene3D" id="1.20.120.720">
    <property type="entry name" value="Myosin VI head, motor domain, U50 subdomain"/>
    <property type="match status" value="1"/>
</dbReference>
<evidence type="ECO:0000256" key="1">
    <source>
        <dbReference type="ARBA" id="ARBA00022741"/>
    </source>
</evidence>
<evidence type="ECO:0000259" key="7">
    <source>
        <dbReference type="PROSITE" id="PS51456"/>
    </source>
</evidence>
<sequence>MGDVIWCRPRNGKNEYSWQRGKVSGDSVHMDDGRMLLLCEIEMDMDICRGNLLLSLDLDDLGMLTHLNEPSMVHCLEERFMADKVYCNTGEMLLAINPFKMIPKLYDIDMYQELQTLTKKLPHVFTTANDTYQALHAIHPTTNQHQNQTVLVSGESGSGKTESTKFIMQYLAVVSKSDEPNNISDQVLQSNPILESFGNARTLRNDNSSRFGKFVKIWFSPEKHNQLRLIGTTIETYLLEKVRLVHQAQGERNFHIFYELLAEAKSNKLLRESLHLHSPATAFTYLKDGDCYLRQDNVRDIDEFHKTMKAMDIVGFQEDEKALQCASILEVVASMLHLGNMKFGLKPGGGGADASISDVSTLKELEWVSELLAVDKERLRSALTKRQIKAKDEWYVVHLTVEQAEEARDAMARSIYGYLFDWIVCKVNLCIGGREFKSTDRFIGVLDIFGFESFEFNSFEQLCINYANERLQYHFIDFV</sequence>
<gene>
    <name evidence="8" type="ORF">THRCLA_21998</name>
</gene>